<keyword evidence="1" id="KW-0678">Repressor</keyword>
<name>A0A5J5E6A2_9BIFI</name>
<evidence type="ECO:0000313" key="7">
    <source>
        <dbReference type="Proteomes" id="UP000326251"/>
    </source>
</evidence>
<dbReference type="GO" id="GO:0003700">
    <property type="term" value="F:DNA-binding transcription factor activity"/>
    <property type="evidence" value="ECO:0007669"/>
    <property type="project" value="InterPro"/>
</dbReference>
<dbReference type="PANTHER" id="PTHR30204">
    <property type="entry name" value="REDOX-CYCLING DRUG-SENSING TRANSCRIPTIONAL ACTIVATOR SOXR"/>
    <property type="match status" value="1"/>
</dbReference>
<dbReference type="Proteomes" id="UP000326251">
    <property type="component" value="Unassembled WGS sequence"/>
</dbReference>
<evidence type="ECO:0000256" key="4">
    <source>
        <dbReference type="ARBA" id="ARBA00023163"/>
    </source>
</evidence>
<dbReference type="InterPro" id="IPR047057">
    <property type="entry name" value="MerR_fam"/>
</dbReference>
<proteinExistence type="predicted"/>
<evidence type="ECO:0000259" key="5">
    <source>
        <dbReference type="PROSITE" id="PS50937"/>
    </source>
</evidence>
<dbReference type="InterPro" id="IPR000551">
    <property type="entry name" value="MerR-type_HTH_dom"/>
</dbReference>
<dbReference type="Gene3D" id="1.10.1660.10">
    <property type="match status" value="1"/>
</dbReference>
<feature type="domain" description="HTH merR-type" evidence="5">
    <location>
        <begin position="1"/>
        <end position="71"/>
    </location>
</feature>
<gene>
    <name evidence="6" type="ORF">EMO92_08685</name>
</gene>
<dbReference type="RefSeq" id="WP_150335828.1">
    <property type="nucleotide sequence ID" value="NZ_RZUG01000017.1"/>
</dbReference>
<evidence type="ECO:0000256" key="3">
    <source>
        <dbReference type="ARBA" id="ARBA00023125"/>
    </source>
</evidence>
<accession>A0A5J5E6A2</accession>
<keyword evidence="2" id="KW-0805">Transcription regulation</keyword>
<evidence type="ECO:0000313" key="6">
    <source>
        <dbReference type="EMBL" id="KAA8824421.1"/>
    </source>
</evidence>
<dbReference type="PANTHER" id="PTHR30204:SF69">
    <property type="entry name" value="MERR-FAMILY TRANSCRIPTIONAL REGULATOR"/>
    <property type="match status" value="1"/>
</dbReference>
<dbReference type="PROSITE" id="PS50937">
    <property type="entry name" value="HTH_MERR_2"/>
    <property type="match status" value="1"/>
</dbReference>
<sequence length="150" mass="17651">MLRTIKQAAEETGISESAIRFYDRRGLLPRMKRNEAGYRLFDDDGIDELYFVNYLRCSEMPIKDIRQIAEWVASGEAPIEKRYSLLVKRREVVRRRIRELTDALGFLDLCCERCEHAMAEGVGTDDFRRAEEAQMLAAMQIIREKRQNMR</sequence>
<keyword evidence="3" id="KW-0238">DNA-binding</keyword>
<dbReference type="SMART" id="SM00422">
    <property type="entry name" value="HTH_MERR"/>
    <property type="match status" value="1"/>
</dbReference>
<dbReference type="GO" id="GO:0003677">
    <property type="term" value="F:DNA binding"/>
    <property type="evidence" value="ECO:0007669"/>
    <property type="project" value="UniProtKB-KW"/>
</dbReference>
<dbReference type="EMBL" id="RZUG01000017">
    <property type="protein sequence ID" value="KAA8824421.1"/>
    <property type="molecule type" value="Genomic_DNA"/>
</dbReference>
<dbReference type="CDD" id="cd01109">
    <property type="entry name" value="HTH_YyaN"/>
    <property type="match status" value="1"/>
</dbReference>
<dbReference type="AlphaFoldDB" id="A0A5J5E6A2"/>
<evidence type="ECO:0000256" key="2">
    <source>
        <dbReference type="ARBA" id="ARBA00023015"/>
    </source>
</evidence>
<dbReference type="InterPro" id="IPR009061">
    <property type="entry name" value="DNA-bd_dom_put_sf"/>
</dbReference>
<dbReference type="Pfam" id="PF13411">
    <property type="entry name" value="MerR_1"/>
    <property type="match status" value="1"/>
</dbReference>
<comment type="caution">
    <text evidence="6">The sequence shown here is derived from an EMBL/GenBank/DDBJ whole genome shotgun (WGS) entry which is preliminary data.</text>
</comment>
<reference evidence="6 7" key="1">
    <citation type="journal article" date="2019" name="Syst. Appl. Microbiol.">
        <title>Characterization of Bifidobacterium species in feaces of the Egyptian fruit bat: Description of B. vespertilionis sp. nov. and B. rousetti sp. nov.</title>
        <authorList>
            <person name="Modesto M."/>
            <person name="Satti M."/>
            <person name="Watanabe K."/>
            <person name="Puglisi E."/>
            <person name="Morelli L."/>
            <person name="Huang C.-H."/>
            <person name="Liou J.-S."/>
            <person name="Miyashita M."/>
            <person name="Tamura T."/>
            <person name="Saito S."/>
            <person name="Mori K."/>
            <person name="Huang L."/>
            <person name="Sciavilla P."/>
            <person name="Sandri C."/>
            <person name="Spiezio C."/>
            <person name="Vitali F."/>
            <person name="Cavalieri D."/>
            <person name="Perpetuini G."/>
            <person name="Tofalo R."/>
            <person name="Bonetti A."/>
            <person name="Arita M."/>
            <person name="Mattarelli P."/>
        </authorList>
    </citation>
    <scope>NUCLEOTIDE SEQUENCE [LARGE SCALE GENOMIC DNA]</scope>
    <source>
        <strain evidence="6 7">RST19</strain>
    </source>
</reference>
<organism evidence="6 7">
    <name type="scientific">Bifidobacterium reuteri</name>
    <dbReference type="NCBI Taxonomy" id="983706"/>
    <lineage>
        <taxon>Bacteria</taxon>
        <taxon>Bacillati</taxon>
        <taxon>Actinomycetota</taxon>
        <taxon>Actinomycetes</taxon>
        <taxon>Bifidobacteriales</taxon>
        <taxon>Bifidobacteriaceae</taxon>
        <taxon>Bifidobacterium</taxon>
    </lineage>
</organism>
<keyword evidence="4" id="KW-0804">Transcription</keyword>
<dbReference type="PRINTS" id="PR00040">
    <property type="entry name" value="HTHMERR"/>
</dbReference>
<evidence type="ECO:0000256" key="1">
    <source>
        <dbReference type="ARBA" id="ARBA00022491"/>
    </source>
</evidence>
<dbReference type="SUPFAM" id="SSF46955">
    <property type="entry name" value="Putative DNA-binding domain"/>
    <property type="match status" value="1"/>
</dbReference>
<protein>
    <submittedName>
        <fullName evidence="6">MerR family transcriptional regulator</fullName>
    </submittedName>
</protein>